<feature type="region of interest" description="Disordered" evidence="6">
    <location>
        <begin position="26"/>
        <end position="55"/>
    </location>
</feature>
<keyword evidence="10" id="KW-1185">Reference proteome</keyword>
<evidence type="ECO:0000313" key="10">
    <source>
        <dbReference type="Proteomes" id="UP000231632"/>
    </source>
</evidence>
<feature type="zinc finger region" description="dksA C4-type" evidence="5">
    <location>
        <begin position="86"/>
        <end position="110"/>
    </location>
</feature>
<dbReference type="Proteomes" id="UP000231632">
    <property type="component" value="Unassembled WGS sequence"/>
</dbReference>
<dbReference type="SUPFAM" id="SSF109635">
    <property type="entry name" value="DnaK suppressor protein DksA, alpha-hairpin domain"/>
    <property type="match status" value="1"/>
</dbReference>
<name>A0A1L8CKL9_9PROT</name>
<dbReference type="InterPro" id="IPR000962">
    <property type="entry name" value="Znf_DskA_TraR"/>
</dbReference>
<evidence type="ECO:0000259" key="7">
    <source>
        <dbReference type="Pfam" id="PF01258"/>
    </source>
</evidence>
<dbReference type="InterPro" id="IPR048489">
    <property type="entry name" value="DksA_N"/>
</dbReference>
<evidence type="ECO:0000256" key="4">
    <source>
        <dbReference type="ARBA" id="ARBA00022833"/>
    </source>
</evidence>
<organism evidence="9 10">
    <name type="scientific">Mariprofundus micogutta</name>
    <dbReference type="NCBI Taxonomy" id="1921010"/>
    <lineage>
        <taxon>Bacteria</taxon>
        <taxon>Pseudomonadati</taxon>
        <taxon>Pseudomonadota</taxon>
        <taxon>Candidatius Mariprofundia</taxon>
        <taxon>Mariprofundales</taxon>
        <taxon>Mariprofundaceae</taxon>
        <taxon>Mariprofundus</taxon>
    </lineage>
</organism>
<evidence type="ECO:0000256" key="3">
    <source>
        <dbReference type="ARBA" id="ARBA00022771"/>
    </source>
</evidence>
<dbReference type="STRING" id="1921010.MMIC_P0386"/>
<dbReference type="Pfam" id="PF01258">
    <property type="entry name" value="zf-dskA_traR"/>
    <property type="match status" value="1"/>
</dbReference>
<evidence type="ECO:0000256" key="5">
    <source>
        <dbReference type="PROSITE-ProRule" id="PRU00510"/>
    </source>
</evidence>
<keyword evidence="3" id="KW-0863">Zinc-finger</keyword>
<feature type="domain" description="DnaK suppressor protein DksA N-terminal" evidence="8">
    <location>
        <begin position="7"/>
        <end position="78"/>
    </location>
</feature>
<evidence type="ECO:0000256" key="1">
    <source>
        <dbReference type="ARBA" id="ARBA00022490"/>
    </source>
</evidence>
<evidence type="ECO:0000313" key="9">
    <source>
        <dbReference type="EMBL" id="GAV19452.1"/>
    </source>
</evidence>
<accession>A0A1L8CKL9</accession>
<sequence>MALTKKQLEEFDTQLTDWKAELEVGQSENVQAMTEQEQTSFPDPTDQASMETDRNFDLRIKDRERRLIKKIDQALQRIKDGEFGECDSCGGDISVKRLQARPVTTLCIECKTAQEQEERTRSDD</sequence>
<evidence type="ECO:0000259" key="8">
    <source>
        <dbReference type="Pfam" id="PF21157"/>
    </source>
</evidence>
<dbReference type="InterPro" id="IPR012784">
    <property type="entry name" value="DksA_RNA_pol-bd"/>
</dbReference>
<proteinExistence type="predicted"/>
<dbReference type="GO" id="GO:0008270">
    <property type="term" value="F:zinc ion binding"/>
    <property type="evidence" value="ECO:0007669"/>
    <property type="project" value="UniProtKB-KW"/>
</dbReference>
<protein>
    <submittedName>
        <fullName evidence="9">DnaK suppressor protein</fullName>
    </submittedName>
</protein>
<dbReference type="Pfam" id="PF21157">
    <property type="entry name" value="DksA_N"/>
    <property type="match status" value="1"/>
</dbReference>
<dbReference type="Gene3D" id="1.20.120.910">
    <property type="entry name" value="DksA, coiled-coil domain"/>
    <property type="match status" value="1"/>
</dbReference>
<evidence type="ECO:0000256" key="2">
    <source>
        <dbReference type="ARBA" id="ARBA00022723"/>
    </source>
</evidence>
<feature type="compositionally biased region" description="Polar residues" evidence="6">
    <location>
        <begin position="26"/>
        <end position="50"/>
    </location>
</feature>
<dbReference type="PANTHER" id="PTHR33823">
    <property type="entry name" value="RNA POLYMERASE-BINDING TRANSCRIPTION FACTOR DKSA-RELATED"/>
    <property type="match status" value="1"/>
</dbReference>
<dbReference type="EMBL" id="BDFD01000002">
    <property type="protein sequence ID" value="GAV19452.1"/>
    <property type="molecule type" value="Genomic_DNA"/>
</dbReference>
<dbReference type="OrthoDB" id="5296290at2"/>
<feature type="domain" description="Zinc finger DksA/TraR C4-type" evidence="7">
    <location>
        <begin position="81"/>
        <end position="116"/>
    </location>
</feature>
<dbReference type="RefSeq" id="WP_083530389.1">
    <property type="nucleotide sequence ID" value="NZ_BDFD01000002.1"/>
</dbReference>
<dbReference type="PROSITE" id="PS51128">
    <property type="entry name" value="ZF_DKSA_2"/>
    <property type="match status" value="1"/>
</dbReference>
<dbReference type="PANTHER" id="PTHR33823:SF2">
    <property type="entry name" value="RNA POLYMERASE-BINDING TRANSCRIPTION FACTOR DKSA"/>
    <property type="match status" value="1"/>
</dbReference>
<dbReference type="PROSITE" id="PS01102">
    <property type="entry name" value="ZF_DKSA_1"/>
    <property type="match status" value="1"/>
</dbReference>
<keyword evidence="4" id="KW-0862">Zinc</keyword>
<dbReference type="SUPFAM" id="SSF57716">
    <property type="entry name" value="Glucocorticoid receptor-like (DNA-binding domain)"/>
    <property type="match status" value="1"/>
</dbReference>
<dbReference type="NCBIfam" id="TIGR02420">
    <property type="entry name" value="dksA"/>
    <property type="match status" value="1"/>
</dbReference>
<dbReference type="InterPro" id="IPR020458">
    <property type="entry name" value="Znf_DskA_TraR_CS"/>
</dbReference>
<keyword evidence="2" id="KW-0479">Metal-binding</keyword>
<evidence type="ECO:0000256" key="6">
    <source>
        <dbReference type="SAM" id="MobiDB-lite"/>
    </source>
</evidence>
<reference evidence="9 10" key="1">
    <citation type="journal article" date="2017" name="Arch. Microbiol.">
        <title>Mariprofundus micogutta sp. nov., a novel iron-oxidizing zetaproteobacterium isolated from a deep-sea hydrothermal field at the Bayonnaise knoll of the Izu-Ogasawara arc, and a description of Mariprofundales ord. nov. and Zetaproteobacteria classis nov.</title>
        <authorList>
            <person name="Makita H."/>
            <person name="Tanaka E."/>
            <person name="Mitsunobu S."/>
            <person name="Miyazaki M."/>
            <person name="Nunoura T."/>
            <person name="Uematsu K."/>
            <person name="Takaki Y."/>
            <person name="Nishi S."/>
            <person name="Shimamura S."/>
            <person name="Takai K."/>
        </authorList>
    </citation>
    <scope>NUCLEOTIDE SEQUENCE [LARGE SCALE GENOMIC DNA]</scope>
    <source>
        <strain evidence="9 10">ET2</strain>
    </source>
</reference>
<comment type="caution">
    <text evidence="9">The sequence shown here is derived from an EMBL/GenBank/DDBJ whole genome shotgun (WGS) entry which is preliminary data.</text>
</comment>
<dbReference type="AlphaFoldDB" id="A0A1L8CKL9"/>
<dbReference type="InterPro" id="IPR037187">
    <property type="entry name" value="DnaK_N"/>
</dbReference>
<gene>
    <name evidence="9" type="ORF">MMIC_P0386</name>
</gene>
<keyword evidence="1" id="KW-0963">Cytoplasm</keyword>